<feature type="non-terminal residue" evidence="1">
    <location>
        <position position="1"/>
    </location>
</feature>
<dbReference type="Proteomes" id="UP000094385">
    <property type="component" value="Unassembled WGS sequence"/>
</dbReference>
<dbReference type="EMBL" id="KV454293">
    <property type="protein sequence ID" value="ODQ73801.1"/>
    <property type="molecule type" value="Genomic_DNA"/>
</dbReference>
<dbReference type="Pfam" id="PF04979">
    <property type="entry name" value="IPP-2"/>
    <property type="match status" value="1"/>
</dbReference>
<dbReference type="OrthoDB" id="551302at2759"/>
<accession>A0A1E3Q803</accession>
<reference evidence="1 2" key="1">
    <citation type="journal article" date="2016" name="Proc. Natl. Acad. Sci. U.S.A.">
        <title>Comparative genomics of biotechnologically important yeasts.</title>
        <authorList>
            <person name="Riley R."/>
            <person name="Haridas S."/>
            <person name="Wolfe K.H."/>
            <person name="Lopes M.R."/>
            <person name="Hittinger C.T."/>
            <person name="Goeker M."/>
            <person name="Salamov A.A."/>
            <person name="Wisecaver J.H."/>
            <person name="Long T.M."/>
            <person name="Calvey C.H."/>
            <person name="Aerts A.L."/>
            <person name="Barry K.W."/>
            <person name="Choi C."/>
            <person name="Clum A."/>
            <person name="Coughlan A.Y."/>
            <person name="Deshpande S."/>
            <person name="Douglass A.P."/>
            <person name="Hanson S.J."/>
            <person name="Klenk H.-P."/>
            <person name="LaButti K.M."/>
            <person name="Lapidus A."/>
            <person name="Lindquist E.A."/>
            <person name="Lipzen A.M."/>
            <person name="Meier-Kolthoff J.P."/>
            <person name="Ohm R.A."/>
            <person name="Otillar R.P."/>
            <person name="Pangilinan J.L."/>
            <person name="Peng Y."/>
            <person name="Rokas A."/>
            <person name="Rosa C.A."/>
            <person name="Scheuner C."/>
            <person name="Sibirny A.A."/>
            <person name="Slot J.C."/>
            <person name="Stielow J.B."/>
            <person name="Sun H."/>
            <person name="Kurtzman C.P."/>
            <person name="Blackwell M."/>
            <person name="Grigoriev I.V."/>
            <person name="Jeffries T.W."/>
        </authorList>
    </citation>
    <scope>NUCLEOTIDE SEQUENCE [LARGE SCALE GENOMIC DNA]</scope>
    <source>
        <strain evidence="1 2">NRRL Y-11557</strain>
    </source>
</reference>
<evidence type="ECO:0000313" key="2">
    <source>
        <dbReference type="Proteomes" id="UP000094385"/>
    </source>
</evidence>
<name>A0A1E3Q803_LIPST</name>
<dbReference type="InterPro" id="IPR007062">
    <property type="entry name" value="PPI-2"/>
</dbReference>
<dbReference type="GO" id="GO:0009966">
    <property type="term" value="P:regulation of signal transduction"/>
    <property type="evidence" value="ECO:0007669"/>
    <property type="project" value="InterPro"/>
</dbReference>
<dbReference type="PANTHER" id="PTHR12398">
    <property type="entry name" value="PROTEIN PHOSPHATASE INHIBITOR"/>
    <property type="match status" value="1"/>
</dbReference>
<dbReference type="Gene3D" id="6.10.250.1050">
    <property type="match status" value="1"/>
</dbReference>
<dbReference type="GO" id="GO:0004864">
    <property type="term" value="F:protein phosphatase inhibitor activity"/>
    <property type="evidence" value="ECO:0007669"/>
    <property type="project" value="InterPro"/>
</dbReference>
<dbReference type="STRING" id="675824.A0A1E3Q803"/>
<dbReference type="AlphaFoldDB" id="A0A1E3Q803"/>
<sequence>PKGILKNPPPAELYHQQPPSIDHEVLLRNTRTNAAQHGDHKNLNIHRLSGAASDAAKNGNGVAEMSARLKWDEANIYLTEQERTATMKITEPKTPYARSVDLSDLIDEDDIDESQGIVLNGVNGNRGRDDVPGLDLGEPEEVVPVPRFSSATIVTDGEEGERREERHRRFEEMRKKHYEMKDALKLAHELQEQDEE</sequence>
<gene>
    <name evidence="1" type="ORF">LIPSTDRAFT_46065</name>
</gene>
<feature type="non-terminal residue" evidence="1">
    <location>
        <position position="196"/>
    </location>
</feature>
<organism evidence="1 2">
    <name type="scientific">Lipomyces starkeyi NRRL Y-11557</name>
    <dbReference type="NCBI Taxonomy" id="675824"/>
    <lineage>
        <taxon>Eukaryota</taxon>
        <taxon>Fungi</taxon>
        <taxon>Dikarya</taxon>
        <taxon>Ascomycota</taxon>
        <taxon>Saccharomycotina</taxon>
        <taxon>Lipomycetes</taxon>
        <taxon>Lipomycetales</taxon>
        <taxon>Lipomycetaceae</taxon>
        <taxon>Lipomyces</taxon>
    </lineage>
</organism>
<evidence type="ECO:0008006" key="3">
    <source>
        <dbReference type="Google" id="ProtNLM"/>
    </source>
</evidence>
<proteinExistence type="predicted"/>
<keyword evidence="2" id="KW-1185">Reference proteome</keyword>
<dbReference type="PANTHER" id="PTHR12398:SF20">
    <property type="entry name" value="PROTEIN PHOSPHATASE 1 REGULATORY INHIBITOR SUBUNIT 2"/>
    <property type="match status" value="1"/>
</dbReference>
<evidence type="ECO:0000313" key="1">
    <source>
        <dbReference type="EMBL" id="ODQ73801.1"/>
    </source>
</evidence>
<protein>
    <recommendedName>
        <fullName evidence="3">Protein phosphatase inhibitor 2</fullName>
    </recommendedName>
</protein>